<dbReference type="InterPro" id="IPR050570">
    <property type="entry name" value="Cell_wall_metabolism_enzyme"/>
</dbReference>
<dbReference type="InterPro" id="IPR023346">
    <property type="entry name" value="Lysozyme-like_dom_sf"/>
</dbReference>
<sequence>MIISPPLLKTAQGNQSDEDWLKDLMPFEAIGNYPISSLLAWHGGQHIKHNDAGSRGEPVRAIADGKVMFARKPSPLTGENAKPDLAINEGSDDGCVIIKHSTEIGEGPDGQVEYYSIYMHLKQVFVQKNQPVYRKTELGSVGQCNGENAMHMEIICDDANLKKLVGREEEDLDLSKDGRMDVVYGDMHFYIPAGAVFYAAQPSANSQTGTGTPAHTSTTPLFISMRFEKGNCKMSTRQENTEILGEYICIGNEIIETDYEYNLYKAATTLANRNEIAPSAMYELLRFGRVINIDNEIAIPAGAAPHWRRVNYPDGQGWVNLNAALIKKYSDADFPHWMGWNLIADDATPDSQCNSPTLLAWLDSDGDKKYTSRELVQVLGQDKITERLSSSICKFPTEWEVATLNTRYEWIKTESDLLETPLDPAQYENFIKLTTALCFWAEADLGITADHWHFHPKKFIEHFRKCGWLSENEMVYTLPKYLFYTEQGQTRTAITSPNSVFSLSKSTAVTRISRHRLYLNQCIRKYLGGNKQRISIFLAQVILETAQWRDLGGSRRLMHEWGFGQYNSANPATQYYTAFYGRGIMQLTWAGNYKQYGAYRMIPHNTRAYIERLTPTAPRISAASRHYSFNPSDGGVLELWHPKYDPDIIGENMFLSCDSGGFYWISKGFSEGININRVADRAYSCANVGFINKLVNGGGNGYYERQAYTAYLIRYLTDTSDLFGNGIEEIAPPSPKAKIKVNFSKVE</sequence>
<dbReference type="Gene3D" id="2.70.70.10">
    <property type="entry name" value="Glucose Permease (Domain IIA)"/>
    <property type="match status" value="1"/>
</dbReference>
<organism evidence="2 3">
    <name type="scientific">Iodobacter arcticus</name>
    <dbReference type="NCBI Taxonomy" id="590593"/>
    <lineage>
        <taxon>Bacteria</taxon>
        <taxon>Pseudomonadati</taxon>
        <taxon>Pseudomonadota</taxon>
        <taxon>Betaproteobacteria</taxon>
        <taxon>Neisseriales</taxon>
        <taxon>Chitinibacteraceae</taxon>
        <taxon>Iodobacter</taxon>
    </lineage>
</organism>
<gene>
    <name evidence="2" type="ORF">ACFQNF_03870</name>
</gene>
<keyword evidence="3" id="KW-1185">Reference proteome</keyword>
<dbReference type="SUPFAM" id="SSF53955">
    <property type="entry name" value="Lysozyme-like"/>
    <property type="match status" value="1"/>
</dbReference>
<proteinExistence type="predicted"/>
<feature type="domain" description="M23ase beta-sheet core" evidence="1">
    <location>
        <begin position="52"/>
        <end position="154"/>
    </location>
</feature>
<dbReference type="SUPFAM" id="SSF51261">
    <property type="entry name" value="Duplicated hybrid motif"/>
    <property type="match status" value="1"/>
</dbReference>
<dbReference type="InterPro" id="IPR016047">
    <property type="entry name" value="M23ase_b-sheet_dom"/>
</dbReference>
<comment type="caution">
    <text evidence="2">The sequence shown here is derived from an EMBL/GenBank/DDBJ whole genome shotgun (WGS) entry which is preliminary data.</text>
</comment>
<dbReference type="Pfam" id="PF01551">
    <property type="entry name" value="Peptidase_M23"/>
    <property type="match status" value="1"/>
</dbReference>
<dbReference type="InterPro" id="IPR011055">
    <property type="entry name" value="Dup_hybrid_motif"/>
</dbReference>
<evidence type="ECO:0000259" key="1">
    <source>
        <dbReference type="Pfam" id="PF01551"/>
    </source>
</evidence>
<dbReference type="PANTHER" id="PTHR21666">
    <property type="entry name" value="PEPTIDASE-RELATED"/>
    <property type="match status" value="1"/>
</dbReference>
<evidence type="ECO:0000313" key="2">
    <source>
        <dbReference type="EMBL" id="MFC7419009.1"/>
    </source>
</evidence>
<protein>
    <submittedName>
        <fullName evidence="2">Peptidoglycan DD-metalloendopeptidase family protein</fullName>
    </submittedName>
</protein>
<dbReference type="PANTHER" id="PTHR21666:SF290">
    <property type="entry name" value="PEPTIDASE M23 DOMAIN PROTEIN"/>
    <property type="match status" value="1"/>
</dbReference>
<dbReference type="Gene3D" id="1.10.530.10">
    <property type="match status" value="1"/>
</dbReference>
<evidence type="ECO:0000313" key="3">
    <source>
        <dbReference type="Proteomes" id="UP001596473"/>
    </source>
</evidence>
<dbReference type="RefSeq" id="WP_380186226.1">
    <property type="nucleotide sequence ID" value="NZ_JBHTBQ010000006.1"/>
</dbReference>
<name>A0ABW2QW35_9NEIS</name>
<dbReference type="EMBL" id="JBHTBQ010000006">
    <property type="protein sequence ID" value="MFC7419009.1"/>
    <property type="molecule type" value="Genomic_DNA"/>
</dbReference>
<dbReference type="CDD" id="cd12797">
    <property type="entry name" value="M23_peptidase"/>
    <property type="match status" value="1"/>
</dbReference>
<dbReference type="Proteomes" id="UP001596473">
    <property type="component" value="Unassembled WGS sequence"/>
</dbReference>
<reference evidence="3" key="1">
    <citation type="journal article" date="2019" name="Int. J. Syst. Evol. Microbiol.">
        <title>The Global Catalogue of Microorganisms (GCM) 10K type strain sequencing project: providing services to taxonomists for standard genome sequencing and annotation.</title>
        <authorList>
            <consortium name="The Broad Institute Genomics Platform"/>
            <consortium name="The Broad Institute Genome Sequencing Center for Infectious Disease"/>
            <person name="Wu L."/>
            <person name="Ma J."/>
        </authorList>
    </citation>
    <scope>NUCLEOTIDE SEQUENCE [LARGE SCALE GENOMIC DNA]</scope>
    <source>
        <strain evidence="3">CCUG 62945</strain>
    </source>
</reference>
<accession>A0ABW2QW35</accession>